<organism evidence="2 3">
    <name type="scientific">Adhaeretor mobilis</name>
    <dbReference type="NCBI Taxonomy" id="1930276"/>
    <lineage>
        <taxon>Bacteria</taxon>
        <taxon>Pseudomonadati</taxon>
        <taxon>Planctomycetota</taxon>
        <taxon>Planctomycetia</taxon>
        <taxon>Pirellulales</taxon>
        <taxon>Lacipirellulaceae</taxon>
        <taxon>Adhaeretor</taxon>
    </lineage>
</organism>
<gene>
    <name evidence="2" type="ORF">HG15A2_45080</name>
</gene>
<feature type="chain" id="PRO_5022220505" description="PEP-CTERM protein-sorting domain-containing protein" evidence="1">
    <location>
        <begin position="23"/>
        <end position="224"/>
    </location>
</feature>
<dbReference type="AlphaFoldDB" id="A0A517N1Z9"/>
<dbReference type="EMBL" id="CP036263">
    <property type="protein sequence ID" value="QDT01166.1"/>
    <property type="molecule type" value="Genomic_DNA"/>
</dbReference>
<evidence type="ECO:0000313" key="3">
    <source>
        <dbReference type="Proteomes" id="UP000319852"/>
    </source>
</evidence>
<dbReference type="Proteomes" id="UP000319852">
    <property type="component" value="Chromosome"/>
</dbReference>
<reference evidence="2 3" key="1">
    <citation type="submission" date="2019-02" db="EMBL/GenBank/DDBJ databases">
        <title>Deep-cultivation of Planctomycetes and their phenomic and genomic characterization uncovers novel biology.</title>
        <authorList>
            <person name="Wiegand S."/>
            <person name="Jogler M."/>
            <person name="Boedeker C."/>
            <person name="Pinto D."/>
            <person name="Vollmers J."/>
            <person name="Rivas-Marin E."/>
            <person name="Kohn T."/>
            <person name="Peeters S.H."/>
            <person name="Heuer A."/>
            <person name="Rast P."/>
            <person name="Oberbeckmann S."/>
            <person name="Bunk B."/>
            <person name="Jeske O."/>
            <person name="Meyerdierks A."/>
            <person name="Storesund J.E."/>
            <person name="Kallscheuer N."/>
            <person name="Luecker S."/>
            <person name="Lage O.M."/>
            <person name="Pohl T."/>
            <person name="Merkel B.J."/>
            <person name="Hornburger P."/>
            <person name="Mueller R.-W."/>
            <person name="Bruemmer F."/>
            <person name="Labrenz M."/>
            <person name="Spormann A.M."/>
            <person name="Op den Camp H."/>
            <person name="Overmann J."/>
            <person name="Amann R."/>
            <person name="Jetten M.S.M."/>
            <person name="Mascher T."/>
            <person name="Medema M.H."/>
            <person name="Devos D.P."/>
            <person name="Kaster A.-K."/>
            <person name="Ovreas L."/>
            <person name="Rohde M."/>
            <person name="Galperin M.Y."/>
            <person name="Jogler C."/>
        </authorList>
    </citation>
    <scope>NUCLEOTIDE SEQUENCE [LARGE SCALE GENOMIC DNA]</scope>
    <source>
        <strain evidence="2 3">HG15A2</strain>
    </source>
</reference>
<dbReference type="RefSeq" id="WP_145063162.1">
    <property type="nucleotide sequence ID" value="NZ_CP036263.1"/>
</dbReference>
<sequence length="224" mass="23228" precursor="true">MKKTVSAFFASLVVLVACQAHAAIDLQVTELWAGNDPNPDLSDDWIEVTNYGDMTWTAAVDGPLFFDDDSQDPVAADPLLGIDSIAPGESVVYVNDPVLFGLEWTDLWDDVLAVLPQVGYHDGSGLGGGDDGATLFLDANMNGPEAGEIIDFAGYINADGAPGQSFDPVLNRYSVAGQNGAIATAPNTNGQPAVGSPGSVPVPEPTAAVLASLALAGSLVRRRK</sequence>
<name>A0A517N1Z9_9BACT</name>
<keyword evidence="1" id="KW-0732">Signal</keyword>
<protein>
    <recommendedName>
        <fullName evidence="4">PEP-CTERM protein-sorting domain-containing protein</fullName>
    </recommendedName>
</protein>
<feature type="signal peptide" evidence="1">
    <location>
        <begin position="1"/>
        <end position="22"/>
    </location>
</feature>
<accession>A0A517N1Z9</accession>
<evidence type="ECO:0000313" key="2">
    <source>
        <dbReference type="EMBL" id="QDT01166.1"/>
    </source>
</evidence>
<dbReference type="OrthoDB" id="282710at2"/>
<proteinExistence type="predicted"/>
<keyword evidence="3" id="KW-1185">Reference proteome</keyword>
<dbReference type="PROSITE" id="PS51257">
    <property type="entry name" value="PROKAR_LIPOPROTEIN"/>
    <property type="match status" value="1"/>
</dbReference>
<evidence type="ECO:0000256" key="1">
    <source>
        <dbReference type="SAM" id="SignalP"/>
    </source>
</evidence>
<dbReference type="KEGG" id="amob:HG15A2_45080"/>
<evidence type="ECO:0008006" key="4">
    <source>
        <dbReference type="Google" id="ProtNLM"/>
    </source>
</evidence>